<comment type="caution">
    <text evidence="1">The sequence shown here is derived from an EMBL/GenBank/DDBJ whole genome shotgun (WGS) entry which is preliminary data.</text>
</comment>
<evidence type="ECO:0000313" key="2">
    <source>
        <dbReference type="Proteomes" id="UP000826234"/>
    </source>
</evidence>
<name>A0ABQ7SLW4_PHRPL</name>
<protein>
    <submittedName>
        <fullName evidence="1">Uncharacterized protein</fullName>
    </submittedName>
</protein>
<gene>
    <name evidence="1" type="ORF">JD844_017393</name>
</gene>
<proteinExistence type="predicted"/>
<keyword evidence="2" id="KW-1185">Reference proteome</keyword>
<reference evidence="1 2" key="1">
    <citation type="journal article" date="2022" name="Gigascience">
        <title>A chromosome-level genome assembly and annotation of the desert horned lizard, Phrynosoma platyrhinos, provides insight into chromosomal rearrangements among reptiles.</title>
        <authorList>
            <person name="Koochekian N."/>
            <person name="Ascanio A."/>
            <person name="Farleigh K."/>
            <person name="Card D.C."/>
            <person name="Schield D.R."/>
            <person name="Castoe T.A."/>
            <person name="Jezkova T."/>
        </authorList>
    </citation>
    <scope>NUCLEOTIDE SEQUENCE [LARGE SCALE GENOMIC DNA]</scope>
    <source>
        <strain evidence="1">NK-2021</strain>
    </source>
</reference>
<accession>A0ABQ7SLW4</accession>
<dbReference type="Proteomes" id="UP000826234">
    <property type="component" value="Unassembled WGS sequence"/>
</dbReference>
<organism evidence="1 2">
    <name type="scientific">Phrynosoma platyrhinos</name>
    <name type="common">Desert horned lizard</name>
    <dbReference type="NCBI Taxonomy" id="52577"/>
    <lineage>
        <taxon>Eukaryota</taxon>
        <taxon>Metazoa</taxon>
        <taxon>Chordata</taxon>
        <taxon>Craniata</taxon>
        <taxon>Vertebrata</taxon>
        <taxon>Euteleostomi</taxon>
        <taxon>Lepidosauria</taxon>
        <taxon>Squamata</taxon>
        <taxon>Bifurcata</taxon>
        <taxon>Unidentata</taxon>
        <taxon>Episquamata</taxon>
        <taxon>Toxicofera</taxon>
        <taxon>Iguania</taxon>
        <taxon>Phrynosomatidae</taxon>
        <taxon>Phrynosomatinae</taxon>
        <taxon>Phrynosoma</taxon>
    </lineage>
</organism>
<evidence type="ECO:0000313" key="1">
    <source>
        <dbReference type="EMBL" id="KAH0618314.1"/>
    </source>
</evidence>
<sequence>MTLFLEDRAVFMNTCLSWHYLTHLTTICDIRKDLSELFPVAANLGSQLRSLTIHQFDFTNEFSFHDLLSHCNCLQEFKDSFLFSRTQFHGLQVDIETLDWDFCLSRLEFSQLSLFILEYSDIEKPLPYRHAMIMCFGECLNLHDTALRNTDEITLSQTKVSMDVIDLILSSENKLSYLGLLKCPGIHSANCSTLLIKLIERTFYEKDVIQPLSAQKVRYECFQKSQHFGQAQTPVVTREPLKAAGCLAMKHAEGPSRPEP</sequence>
<dbReference type="EMBL" id="JAIPUX010005289">
    <property type="protein sequence ID" value="KAH0618314.1"/>
    <property type="molecule type" value="Genomic_DNA"/>
</dbReference>